<evidence type="ECO:0000256" key="2">
    <source>
        <dbReference type="SAM" id="Phobius"/>
    </source>
</evidence>
<feature type="transmembrane region" description="Helical" evidence="2">
    <location>
        <begin position="314"/>
        <end position="341"/>
    </location>
</feature>
<evidence type="ECO:0000256" key="1">
    <source>
        <dbReference type="SAM" id="MobiDB-lite"/>
    </source>
</evidence>
<proteinExistence type="predicted"/>
<reference evidence="3" key="1">
    <citation type="submission" date="2023-11" db="EMBL/GenBank/DDBJ databases">
        <title>Genome assemblies of two species of porcelain crab, Petrolisthes cinctipes and Petrolisthes manimaculis (Anomura: Porcellanidae).</title>
        <authorList>
            <person name="Angst P."/>
        </authorList>
    </citation>
    <scope>NUCLEOTIDE SEQUENCE</scope>
    <source>
        <strain evidence="3">PB745_02</strain>
        <tissue evidence="3">Gill</tissue>
    </source>
</reference>
<evidence type="ECO:0000313" key="4">
    <source>
        <dbReference type="Proteomes" id="UP001292094"/>
    </source>
</evidence>
<dbReference type="AlphaFoldDB" id="A0AAE1PI63"/>
<comment type="caution">
    <text evidence="3">The sequence shown here is derived from an EMBL/GenBank/DDBJ whole genome shotgun (WGS) entry which is preliminary data.</text>
</comment>
<dbReference type="Proteomes" id="UP001292094">
    <property type="component" value="Unassembled WGS sequence"/>
</dbReference>
<dbReference type="EMBL" id="JAWZYT010001794">
    <property type="protein sequence ID" value="KAK4309150.1"/>
    <property type="molecule type" value="Genomic_DNA"/>
</dbReference>
<name>A0AAE1PI63_9EUCA</name>
<accession>A0AAE1PI63</accession>
<gene>
    <name evidence="3" type="ORF">Pmani_019208</name>
</gene>
<keyword evidence="4" id="KW-1185">Reference proteome</keyword>
<feature type="region of interest" description="Disordered" evidence="1">
    <location>
        <begin position="23"/>
        <end position="54"/>
    </location>
</feature>
<organism evidence="3 4">
    <name type="scientific">Petrolisthes manimaculis</name>
    <dbReference type="NCBI Taxonomy" id="1843537"/>
    <lineage>
        <taxon>Eukaryota</taxon>
        <taxon>Metazoa</taxon>
        <taxon>Ecdysozoa</taxon>
        <taxon>Arthropoda</taxon>
        <taxon>Crustacea</taxon>
        <taxon>Multicrustacea</taxon>
        <taxon>Malacostraca</taxon>
        <taxon>Eumalacostraca</taxon>
        <taxon>Eucarida</taxon>
        <taxon>Decapoda</taxon>
        <taxon>Pleocyemata</taxon>
        <taxon>Anomura</taxon>
        <taxon>Galatheoidea</taxon>
        <taxon>Porcellanidae</taxon>
        <taxon>Petrolisthes</taxon>
    </lineage>
</organism>
<keyword evidence="2" id="KW-0812">Transmembrane</keyword>
<keyword evidence="2" id="KW-0472">Membrane</keyword>
<evidence type="ECO:0000313" key="3">
    <source>
        <dbReference type="EMBL" id="KAK4309150.1"/>
    </source>
</evidence>
<keyword evidence="2" id="KW-1133">Transmembrane helix</keyword>
<protein>
    <submittedName>
        <fullName evidence="3">Uncharacterized protein</fullName>
    </submittedName>
</protein>
<sequence>MVRMVIGREGWWELRRGVVVNGAGRDEGMTHPPTNSPTATTFPAPYPTLPPPPSPSPCLPPTIHLLSATFLHPCSPPHPTTTTTPLLPSHQGTNHTYCLPPTFLPTPHPTPLLPSHQPPTACHPPSFLLPAPSPLSPCDPVPQSACLLGDACCWTLLLVLPMRCVWREVVMVGLVLAVVMVCVAGEAVKETLEVDVVDVAPNNYVASSEPSEATGRTLYEWGKSLMSFMGFDYDDDYYYDEDYSYQLYYPQSGHGAQIGYGLPSIGYSASGGTGGHQSSYSSYSPLIAAPPQHFHHPARHDNFEEDEGWGFTDIMYNVAMATVPLGLLFTAMPTGLFTLAIRRRSLDDSNLLAQELDPSQLPLLQALTESDDIMALVSPQCQEKLFCELTRIGEYEGSSFMQRAFYYVATLTPDFMARRVGLARLFRASRAGACEMFHCSATSHPTPPPLVVHKSTDTNQITDVAASPEKEAVEVNKKQ</sequence>
<feature type="compositionally biased region" description="Pro residues" evidence="1">
    <location>
        <begin position="44"/>
        <end position="54"/>
    </location>
</feature>